<gene>
    <name evidence="3" type="ORF">H9862_02355</name>
</gene>
<feature type="domain" description="Autotransporter" evidence="2">
    <location>
        <begin position="3474"/>
        <end position="3759"/>
    </location>
</feature>
<dbReference type="Gene3D" id="2.40.128.130">
    <property type="entry name" value="Autotransporter beta-domain"/>
    <property type="match status" value="1"/>
</dbReference>
<dbReference type="InterPro" id="IPR036709">
    <property type="entry name" value="Autotransporte_beta_dom_sf"/>
</dbReference>
<keyword evidence="1" id="KW-0732">Signal</keyword>
<evidence type="ECO:0000259" key="2">
    <source>
        <dbReference type="PROSITE" id="PS51208"/>
    </source>
</evidence>
<dbReference type="SUPFAM" id="SSF103515">
    <property type="entry name" value="Autotransporter"/>
    <property type="match status" value="1"/>
</dbReference>
<dbReference type="Proteomes" id="UP000823964">
    <property type="component" value="Unassembled WGS sequence"/>
</dbReference>
<sequence length="3759" mass="377640">MKLHLPAKLRAALLSCLTATATLIGSTIGTGTIAGGAFVATLTASATAQAAEVTGTGTADDPYVITSASGEVNLTTYTAQDYIKLNITGGYLPNSDGTIAAHVIIDNFKLTDVNKDRTYTFTNTVSGSGEFSFSKASTNGGQAWDFQGDVSGFTGTVNISGNGGYLEELKFSGGGTVAATSINVADTLTIGNTTGRADENGQVYTTTVTGTVTAGTLNVTGTTANSFSGSVTADTLNVNGTAANSFSGTVTAGSLDLAQNAQASFSGASAALGTVTLAEGSSLTGNAGTTATLTMLADNASANLKGSYGTQQLLVGSGSTLSVAEGANVNVSQISSLMGNIDLDGTLDLDGALVLNKLLVEGSGTLDLSGILLISTDANKADEITEIKGSDNQVTGWELSFNDLLTVGDGVTLTDGSAEVLTRWGLSQSGNSWSSTVTVNVNGWDADWGPTTLAGAPVAANLPNNSSLSSYTEDIGNGNDAKLNCVFIGNKSDYSSGGTAAIKITTGTAEADTYIIGGTPSTTSQLNTWIYIDTAADDNPDDAATLVNTVGTIVGGNLCNDWNAGSVAGSFTGESHILLKSGTANNIIGGNLRDGNGNNAGFVGSSYITVDGGNVKGFILGAGTSGHNATSAFVGNTNIWVNTLLTTDDTSLRIDANTANNTTSLTAAYAAVAGGGATARNSTGNIGLAGNSNVIVDLSGYDLSDSKGSTFQKYIVGSSVISSTGGSGSQTGNSSVTVTSKDGLSFRDAIIGGHFNPTNGSSLSLTGNSSVSIDASQGGTFSADIVGGSYAMGSASVTHNNVTEADGSIAEETMAQVKIGGSDTAVFSGRIIGGSYTNSTAAATHNGAINVALDGGTYNGLVVLGGYMNARSGSITNNGTSTLTVASGSFNKAVIGGIREAAGNSTIVSSGITLALNGGTYQQAIVGGHNITGTGSANLTRFATGDIKLTLGDGEKANGGATANGIIFGGSTIQRGTSQAAADKFETPPTWTQGAISIVINSDATVNGSIYAGGGAYDTENNAASAYNSDVKLRSESTTVSIATGASFGGSENAPVTISGGYLGLNYNPTADEETHTLAATGAGTVDLSGSNIVLRDFTVADVAAGTTLNLGSQLATAGISTKIGDGTLAIAGDMSFAADLTLRVENGTLHVGNATKLSGLSLAADTTLELTAAGSSALSLDSLAIDAGAIVDLDLTGLAFDATQTEYVLAAFSAEQVLDLSQFRLSLGEGWTGELSYNSNNQLVLNANQILYWNGTGAWTAQDNDSFRAQGATVPTPWESGSQATLVFGESSGVKDVSIEGSLEVADMIVQAGVGNTYGFTASGGAITSLGSLSVESGSASFGAGALAVTSETGVTVSNGATLSLADKGTSTDGKLNIAMDGGSTLVWAGSSDVLEGNSLALGEGTVTLNIGSNDTSLAGLTNTAGSALTEATTIAVAGSGSVTLADDSIGSAGLDMGTGTTLAGAQHAANNAIAGAGSVGIDADTAWNGANKTYSGATNIADGVTVTAQGGISSGNTAVSLGEGSTLVLADGNRGFGSINTGTSGTVVITTNGDFESNRWLCGSGTICVDLSLTDSAGSNKSVEDIRLTASGFVTAAIPNADNVTNNGAPSRFTGTYLLSGGQLYLDVERNGKLAMGLDPAPTIKVESDGQLLVGCPDSGNWTFNIDLTGASSEAIGAITGQQAGLVLDITGNTAANFTGSLTMQDGSSLASIGGASEFSGAVTLGKTAEMRVENGTVTLSGSITQEADGSLSKTGSGTLKFATSSAANIALDAGTLDLGAASIGASVTAADGTAINASVDSTLASLTVSGGTTTLTGNATTLTGLSGSGTVDVQNDLTLNGGDFAGTLEMEGDTGSLTLGAADAAAKADILLSNANATLNGADAANVYRIGSLNGTAGTVEAGNYQVSAGGEFSGTLANGVELEVTGGELKLGSNTAAEAEIRLTGASLGMASSVGEDEVVSIRNLTAEGSSTLNAGRYEISGANSAFAGKLAAGVQLTVTSGATLNLEGVTIQPGGPINIIGEGGSTINELRLWSGITLHASNTGEDSQVSLSGGMFLGGSVQFDMTKVSDGEDGVPVYAPSTTAAYNGGGDLFIFGPNNLILNPGTGVSIQNGTYTLIENVGELEEKELGYLVLNYSSSKRLRHDLSLEQNGSQYDLVLTVSGEARSLTWQGEADGSGNWSYSDGYDPNQPWTYESASGTAVSDFSNGEAVTFGTLDGISGPAVVTVTTDVTAGSIVVKGDTSYTWTTENGSTVSTVAGGKLEVGSADSAFTGTLRLETETAIAGGVDINSGTVVAAHSWALKDSVVTVNRGATLKVDLTDASTKIYASSITMNDGSRLAATGNAGGTVNNVAINGAVSLAGEGGAVLNAGLSSISSDSVLTTDGSVNLSDSPEDATFAALTVNSGTTKLGVGADLIVDKISGDGTLQVEGVLTSASSSIDIAHLAVNYGYMYSTAAEGTTVACLTTVSNNGTFFGTWTLENLADGADMNVGSLTSDSNTASLTINQAKDATICVGYGSSLTVEGNATISSISTFYGGATVTLADDTTVGSLILESDLFAHYPANELNTATADGTITVTGSATIEKTTVNAAELVLMGNASLDLNTTVSTLTVSGQDSVTDEASGTVTPGTTVALGGTEIGHLLLESGTVATTSSTRVSLIEMSGGTLDFCGNNIGIAPPSTPDAPKPISMYGDIVMTGGSLAGAERYRGLIIINDAIGQTFEMGGLSDEATLMLQNAEGTQLTGLTGVTLGDGSLITISAGMTSEAEALLQFSEQGTAGVAENATVTVDINDVLGIVRGAENQSATFTLGNGYADLSDLNSAVTFDASLYLMNMQAEFTQDGKLTLTQLSPSDPDTVYIASEAQGDGNAAWAGNGDRLIYNSTEGYTVVYINQDTTIDLVNGLGLLDPAEIPAGKTDVGLALPNLIGSSGTTLTIVGDNDGTGTKDLVSIVPNLSADELPNNVQNALSFGGTIKLQGTDLKLMAADAATSEPDSEFVYRVGSLQADEHSQIIVQSGVLQLDGSSTLSGGLSVGENGQLALHGDTTLSGAVTGTLLSGTDKARADVSVGRGRTLTLDGAQLAGISLAGEEGSVMSVASDSSLDMSSATSGLLLSVEEGAALSIVADQSSSLTTTYATDPTPGVLEYEGLVGKGTLVADASAAAEIVLNTASGTGYIFEGSLADYNGTITLKGEGSQAFTQDAAATNFRVTGGNLVLADTVSTVGSLQLSGTGQAYVNLVDANNAGANRTFAVKNELRLGEGSTLNLTLNLTQAMLDGTAAFTSTSASYTGGSVSLNLVGMDEGLDLTGGETVTATLISSVTTVTDAEVSLARPEDKLLQKYFGNTARVEVQGNNLVLTGTTVTAETADFHGSAALTQNGRTGAAMLDELYATTNPQLNAPGSVAASVLDELEQLILAGDSAAADRQMAAVAGASATTMGMAFSGDIQRQLKAIRNRTTSMGVNDAYVNPDMPYFNAWVNAEGSYRRLEQDSTYSGYEFSSWGGTLGFDADITPQWTAGLAFTAMYGDLTAKSSEMAEGDLDTYYVTAFARYSPSAWVHTFVASAGMADASLDRTVSYNGGSYRTTGDTDGLAFGLMYELGYTVPLDEEGVSALQPVFNITYTHSSIDGYTEKGGDLAVRFGEQKMDTLTLGLGLRAQTTIGENIYNRTSLLEGRVLAKCDVGDRSSTASAGFAALGRTAGEVESAEVGAFGVEVGAGLTVPVGQDGGSLFFDASLELRADYTNVNATVGYRINF</sequence>
<name>A0A9D2AGJ2_9BACT</name>
<feature type="chain" id="PRO_5038802395" description="Autotransporter domain-containing protein" evidence="1">
    <location>
        <begin position="22"/>
        <end position="3759"/>
    </location>
</feature>
<organism evidence="3 4">
    <name type="scientific">Candidatus Akkermansia intestinigallinarum</name>
    <dbReference type="NCBI Taxonomy" id="2838431"/>
    <lineage>
        <taxon>Bacteria</taxon>
        <taxon>Pseudomonadati</taxon>
        <taxon>Verrucomicrobiota</taxon>
        <taxon>Verrucomicrobiia</taxon>
        <taxon>Verrucomicrobiales</taxon>
        <taxon>Akkermansiaceae</taxon>
        <taxon>Akkermansia</taxon>
    </lineage>
</organism>
<feature type="signal peptide" evidence="1">
    <location>
        <begin position="1"/>
        <end position="21"/>
    </location>
</feature>
<evidence type="ECO:0000256" key="1">
    <source>
        <dbReference type="SAM" id="SignalP"/>
    </source>
</evidence>
<evidence type="ECO:0000313" key="4">
    <source>
        <dbReference type="Proteomes" id="UP000823964"/>
    </source>
</evidence>
<proteinExistence type="predicted"/>
<dbReference type="PROSITE" id="PS51208">
    <property type="entry name" value="AUTOTRANSPORTER"/>
    <property type="match status" value="1"/>
</dbReference>
<dbReference type="InterPro" id="IPR005546">
    <property type="entry name" value="Autotransporte_beta"/>
</dbReference>
<comment type="caution">
    <text evidence="3">The sequence shown here is derived from an EMBL/GenBank/DDBJ whole genome shotgun (WGS) entry which is preliminary data.</text>
</comment>
<dbReference type="SMART" id="SM00869">
    <property type="entry name" value="Autotransporter"/>
    <property type="match status" value="1"/>
</dbReference>
<protein>
    <recommendedName>
        <fullName evidence="2">Autotransporter domain-containing protein</fullName>
    </recommendedName>
</protein>
<reference evidence="3" key="2">
    <citation type="submission" date="2021-04" db="EMBL/GenBank/DDBJ databases">
        <authorList>
            <person name="Gilroy R."/>
        </authorList>
    </citation>
    <scope>NUCLEOTIDE SEQUENCE</scope>
    <source>
        <strain evidence="3">14975</strain>
    </source>
</reference>
<evidence type="ECO:0000313" key="3">
    <source>
        <dbReference type="EMBL" id="HIX19429.1"/>
    </source>
</evidence>
<accession>A0A9D2AGJ2</accession>
<reference evidence="3" key="1">
    <citation type="journal article" date="2021" name="PeerJ">
        <title>Extensive microbial diversity within the chicken gut microbiome revealed by metagenomics and culture.</title>
        <authorList>
            <person name="Gilroy R."/>
            <person name="Ravi A."/>
            <person name="Getino M."/>
            <person name="Pursley I."/>
            <person name="Horton D.L."/>
            <person name="Alikhan N.F."/>
            <person name="Baker D."/>
            <person name="Gharbi K."/>
            <person name="Hall N."/>
            <person name="Watson M."/>
            <person name="Adriaenssens E.M."/>
            <person name="Foster-Nyarko E."/>
            <person name="Jarju S."/>
            <person name="Secka A."/>
            <person name="Antonio M."/>
            <person name="Oren A."/>
            <person name="Chaudhuri R.R."/>
            <person name="La Ragione R."/>
            <person name="Hildebrand F."/>
            <person name="Pallen M.J."/>
        </authorList>
    </citation>
    <scope>NUCLEOTIDE SEQUENCE</scope>
    <source>
        <strain evidence="3">14975</strain>
    </source>
</reference>
<dbReference type="EMBL" id="DXFQ01000038">
    <property type="protein sequence ID" value="HIX19429.1"/>
    <property type="molecule type" value="Genomic_DNA"/>
</dbReference>